<evidence type="ECO:0000259" key="4">
    <source>
        <dbReference type="Pfam" id="PF03446"/>
    </source>
</evidence>
<keyword evidence="7" id="KW-1185">Reference proteome</keyword>
<sequence>MIEASDNAPIVALLGTGTMGLGMGLNIARAGLSLRAWNRTPAKAEPLAAEGAVVAASAAEAVEGADVVVTMLFDADSVASAIGAAAGSLKPGTTWIQTSTVGVEGHDRLAALAREHGLVLVDAPVLGTKGPAEQGALTVLASGPDSARPVVTPVFEAIGSRTMWVGEAGAGTRLKLVANGWVLTVLDGVAQSLKTAEAFGLDPALFLEAVKGSAVDAAYVGLKGRAMLNDSYEPSFALSGAVKDAGLIVDGARAAGADPAFVAVALEHLARAERAGHGDKDMGAVYLGY</sequence>
<dbReference type="EMBL" id="JAUSQZ010000001">
    <property type="protein sequence ID" value="MDP9827027.1"/>
    <property type="molecule type" value="Genomic_DNA"/>
</dbReference>
<gene>
    <name evidence="6" type="ORF">J2S57_002776</name>
</gene>
<accession>A0ABT9P3H7</accession>
<evidence type="ECO:0000259" key="5">
    <source>
        <dbReference type="Pfam" id="PF14833"/>
    </source>
</evidence>
<dbReference type="Gene3D" id="1.10.1040.10">
    <property type="entry name" value="N-(1-d-carboxylethyl)-l-norvaline Dehydrogenase, domain 2"/>
    <property type="match status" value="1"/>
</dbReference>
<dbReference type="Gene3D" id="3.40.50.720">
    <property type="entry name" value="NAD(P)-binding Rossmann-like Domain"/>
    <property type="match status" value="1"/>
</dbReference>
<dbReference type="InterPro" id="IPR029154">
    <property type="entry name" value="HIBADH-like_NADP-bd"/>
</dbReference>
<dbReference type="InterPro" id="IPR051265">
    <property type="entry name" value="HIBADH-related_NP60_sf"/>
</dbReference>
<comment type="caution">
    <text evidence="6">The sequence shown here is derived from an EMBL/GenBank/DDBJ whole genome shotgun (WGS) entry which is preliminary data.</text>
</comment>
<dbReference type="SUPFAM" id="SSF48179">
    <property type="entry name" value="6-phosphogluconate dehydrogenase C-terminal domain-like"/>
    <property type="match status" value="1"/>
</dbReference>
<protein>
    <submittedName>
        <fullName evidence="6">3-hydroxyisobutyrate dehydrogenase</fullName>
        <ecNumber evidence="6">1.1.1.31</ecNumber>
    </submittedName>
</protein>
<keyword evidence="2 6" id="KW-0560">Oxidoreductase</keyword>
<comment type="similarity">
    <text evidence="1">Belongs to the HIBADH-related family.</text>
</comment>
<evidence type="ECO:0000256" key="3">
    <source>
        <dbReference type="ARBA" id="ARBA00023027"/>
    </source>
</evidence>
<dbReference type="RefSeq" id="WP_307242509.1">
    <property type="nucleotide sequence ID" value="NZ_JAUSQZ010000001.1"/>
</dbReference>
<name>A0ABT9P3H7_9ACTN</name>
<dbReference type="InterPro" id="IPR006115">
    <property type="entry name" value="6PGDH_NADP-bd"/>
</dbReference>
<reference evidence="6 7" key="1">
    <citation type="submission" date="2023-07" db="EMBL/GenBank/DDBJ databases">
        <title>Sequencing the genomes of 1000 actinobacteria strains.</title>
        <authorList>
            <person name="Klenk H.-P."/>
        </authorList>
    </citation>
    <scope>NUCLEOTIDE SEQUENCE [LARGE SCALE GENOMIC DNA]</scope>
    <source>
        <strain evidence="6 7">DSM 44388</strain>
    </source>
</reference>
<dbReference type="InterPro" id="IPR036291">
    <property type="entry name" value="NAD(P)-bd_dom_sf"/>
</dbReference>
<dbReference type="PANTHER" id="PTHR43580:SF2">
    <property type="entry name" value="CYTOKINE-LIKE NUCLEAR FACTOR N-PAC"/>
    <property type="match status" value="1"/>
</dbReference>
<dbReference type="InterPro" id="IPR008927">
    <property type="entry name" value="6-PGluconate_DH-like_C_sf"/>
</dbReference>
<dbReference type="PIRSF" id="PIRSF000103">
    <property type="entry name" value="HIBADH"/>
    <property type="match status" value="1"/>
</dbReference>
<dbReference type="EC" id="1.1.1.31" evidence="6"/>
<evidence type="ECO:0000313" key="6">
    <source>
        <dbReference type="EMBL" id="MDP9827027.1"/>
    </source>
</evidence>
<dbReference type="InterPro" id="IPR013328">
    <property type="entry name" value="6PGD_dom2"/>
</dbReference>
<dbReference type="PANTHER" id="PTHR43580">
    <property type="entry name" value="OXIDOREDUCTASE GLYR1-RELATED"/>
    <property type="match status" value="1"/>
</dbReference>
<evidence type="ECO:0000256" key="1">
    <source>
        <dbReference type="ARBA" id="ARBA00009080"/>
    </source>
</evidence>
<organism evidence="6 7">
    <name type="scientific">Kineosporia succinea</name>
    <dbReference type="NCBI Taxonomy" id="84632"/>
    <lineage>
        <taxon>Bacteria</taxon>
        <taxon>Bacillati</taxon>
        <taxon>Actinomycetota</taxon>
        <taxon>Actinomycetes</taxon>
        <taxon>Kineosporiales</taxon>
        <taxon>Kineosporiaceae</taxon>
        <taxon>Kineosporia</taxon>
    </lineage>
</organism>
<dbReference type="Pfam" id="PF14833">
    <property type="entry name" value="NAD_binding_11"/>
    <property type="match status" value="1"/>
</dbReference>
<evidence type="ECO:0000313" key="7">
    <source>
        <dbReference type="Proteomes" id="UP001235712"/>
    </source>
</evidence>
<dbReference type="InterPro" id="IPR015815">
    <property type="entry name" value="HIBADH-related"/>
</dbReference>
<proteinExistence type="inferred from homology"/>
<keyword evidence="3" id="KW-0520">NAD</keyword>
<dbReference type="SUPFAM" id="SSF51735">
    <property type="entry name" value="NAD(P)-binding Rossmann-fold domains"/>
    <property type="match status" value="1"/>
</dbReference>
<evidence type="ECO:0000256" key="2">
    <source>
        <dbReference type="ARBA" id="ARBA00023002"/>
    </source>
</evidence>
<feature type="domain" description="6-phosphogluconate dehydrogenase NADP-binding" evidence="4">
    <location>
        <begin position="11"/>
        <end position="166"/>
    </location>
</feature>
<feature type="domain" description="3-hydroxyisobutyrate dehydrogenase-like NAD-binding" evidence="5">
    <location>
        <begin position="169"/>
        <end position="286"/>
    </location>
</feature>
<dbReference type="GO" id="GO:0008442">
    <property type="term" value="F:3-hydroxyisobutyrate dehydrogenase activity"/>
    <property type="evidence" value="ECO:0007669"/>
    <property type="project" value="UniProtKB-EC"/>
</dbReference>
<dbReference type="Proteomes" id="UP001235712">
    <property type="component" value="Unassembled WGS sequence"/>
</dbReference>
<dbReference type="Pfam" id="PF03446">
    <property type="entry name" value="NAD_binding_2"/>
    <property type="match status" value="1"/>
</dbReference>